<accession>A0A074Y0A0</accession>
<keyword evidence="1" id="KW-0732">Signal</keyword>
<dbReference type="Proteomes" id="UP000030706">
    <property type="component" value="Unassembled WGS sequence"/>
</dbReference>
<dbReference type="AlphaFoldDB" id="A0A074Y0A0"/>
<feature type="signal peptide" evidence="1">
    <location>
        <begin position="1"/>
        <end position="21"/>
    </location>
</feature>
<evidence type="ECO:0000313" key="2">
    <source>
        <dbReference type="EMBL" id="KEQ87612.1"/>
    </source>
</evidence>
<evidence type="ECO:0000256" key="1">
    <source>
        <dbReference type="SAM" id="SignalP"/>
    </source>
</evidence>
<gene>
    <name evidence="2" type="ORF">M438DRAFT_342756</name>
</gene>
<protein>
    <submittedName>
        <fullName evidence="2">Uncharacterized protein</fullName>
    </submittedName>
</protein>
<reference evidence="2 3" key="1">
    <citation type="journal article" date="2014" name="BMC Genomics">
        <title>Genome sequencing of four Aureobasidium pullulans varieties: biotechnological potential, stress tolerance, and description of new species.</title>
        <authorList>
            <person name="Gostin Ar C."/>
            <person name="Ohm R.A."/>
            <person name="Kogej T."/>
            <person name="Sonjak S."/>
            <person name="Turk M."/>
            <person name="Zajc J."/>
            <person name="Zalar P."/>
            <person name="Grube M."/>
            <person name="Sun H."/>
            <person name="Han J."/>
            <person name="Sharma A."/>
            <person name="Chiniquy J."/>
            <person name="Ngan C.Y."/>
            <person name="Lipzen A."/>
            <person name="Barry K."/>
            <person name="Grigoriev I.V."/>
            <person name="Gunde-Cimerman N."/>
        </authorList>
    </citation>
    <scope>NUCLEOTIDE SEQUENCE [LARGE SCALE GENOMIC DNA]</scope>
    <source>
        <strain evidence="2 3">EXF-150</strain>
    </source>
</reference>
<keyword evidence="3" id="KW-1185">Reference proteome</keyword>
<dbReference type="GeneID" id="40747140"/>
<organism evidence="2 3">
    <name type="scientific">Aureobasidium pullulans EXF-150</name>
    <dbReference type="NCBI Taxonomy" id="1043002"/>
    <lineage>
        <taxon>Eukaryota</taxon>
        <taxon>Fungi</taxon>
        <taxon>Dikarya</taxon>
        <taxon>Ascomycota</taxon>
        <taxon>Pezizomycotina</taxon>
        <taxon>Dothideomycetes</taxon>
        <taxon>Dothideomycetidae</taxon>
        <taxon>Dothideales</taxon>
        <taxon>Saccotheciaceae</taxon>
        <taxon>Aureobasidium</taxon>
    </lineage>
</organism>
<proteinExistence type="predicted"/>
<evidence type="ECO:0000313" key="3">
    <source>
        <dbReference type="Proteomes" id="UP000030706"/>
    </source>
</evidence>
<name>A0A074Y0A0_AURPU</name>
<dbReference type="EMBL" id="KL584976">
    <property type="protein sequence ID" value="KEQ87612.1"/>
    <property type="molecule type" value="Genomic_DNA"/>
</dbReference>
<dbReference type="HOGENOM" id="CLU_1981227_0_0_1"/>
<dbReference type="RefSeq" id="XP_029763799.1">
    <property type="nucleotide sequence ID" value="XM_029904834.1"/>
</dbReference>
<feature type="chain" id="PRO_5001702848" evidence="1">
    <location>
        <begin position="22"/>
        <end position="126"/>
    </location>
</feature>
<sequence length="126" mass="14204">MIATSLLLRIVVLVMRDSDSGKNGDLWMLDIFLEDLCGPLEVVGQPCPFHFLPTGDVQFAYESLSPIRTAQRIGFTPTKDWHYCLRRSSFLMSSHLARETVPRLRTDLKQTPPYNGLALLPTKIVG</sequence>